<evidence type="ECO:0000256" key="1">
    <source>
        <dbReference type="SAM" id="MobiDB-lite"/>
    </source>
</evidence>
<comment type="caution">
    <text evidence="3">The sequence shown here is derived from an EMBL/GenBank/DDBJ whole genome shotgun (WGS) entry which is preliminary data.</text>
</comment>
<feature type="compositionally biased region" description="Low complexity" evidence="1">
    <location>
        <begin position="84"/>
        <end position="103"/>
    </location>
</feature>
<dbReference type="NCBIfam" id="TIGR02909">
    <property type="entry name" value="spore_YkwD"/>
    <property type="match status" value="1"/>
</dbReference>
<dbReference type="AlphaFoldDB" id="A0A6N8FJ24"/>
<dbReference type="SUPFAM" id="SSF55797">
    <property type="entry name" value="PR-1-like"/>
    <property type="match status" value="1"/>
</dbReference>
<feature type="compositionally biased region" description="Low complexity" evidence="1">
    <location>
        <begin position="23"/>
        <end position="61"/>
    </location>
</feature>
<evidence type="ECO:0000259" key="2">
    <source>
        <dbReference type="Pfam" id="PF00188"/>
    </source>
</evidence>
<sequence length="265" mass="29526">MFIFILTLVACADNNATDNDLFGNNNNNNNGNISSLSTNSPSEDYGQTQPPNQQGQGYGNNFRPIGAQSGDANQPRPGHPDLEQFPAIPQPGQGQGQQGQTPDQNRDQQQEQQQQPQQPQQPQEEERDTDRDGQTQPNYALNEYEQAVVELTNDERRKAGLDILEVDNTLSNVAREKSKDMQANDYFSHTSPTYGSPFDMMSQFGVSYRSAAENIAAGQQSPEEVVRAWMNSEGHRENILNGGFTHIGVGFEDQGNNWTQMFIRK</sequence>
<keyword evidence="4" id="KW-1185">Reference proteome</keyword>
<name>A0A6N8FJ24_9BACI</name>
<evidence type="ECO:0000313" key="3">
    <source>
        <dbReference type="EMBL" id="MUK88284.1"/>
    </source>
</evidence>
<evidence type="ECO:0000313" key="4">
    <source>
        <dbReference type="Proteomes" id="UP000469125"/>
    </source>
</evidence>
<gene>
    <name evidence="3" type="ORF">GMD78_07765</name>
</gene>
<dbReference type="InterPro" id="IPR035940">
    <property type="entry name" value="CAP_sf"/>
</dbReference>
<dbReference type="PANTHER" id="PTHR31157:SF1">
    <property type="entry name" value="SCP DOMAIN-CONTAINING PROTEIN"/>
    <property type="match status" value="1"/>
</dbReference>
<feature type="region of interest" description="Disordered" evidence="1">
    <location>
        <begin position="23"/>
        <end position="139"/>
    </location>
</feature>
<proteinExistence type="predicted"/>
<feature type="compositionally biased region" description="Low complexity" evidence="1">
    <location>
        <begin position="110"/>
        <end position="122"/>
    </location>
</feature>
<dbReference type="Gene3D" id="3.40.33.10">
    <property type="entry name" value="CAP"/>
    <property type="match status" value="1"/>
</dbReference>
<reference evidence="3 4" key="1">
    <citation type="submission" date="2019-11" db="EMBL/GenBank/DDBJ databases">
        <authorList>
            <person name="Li X."/>
        </authorList>
    </citation>
    <scope>NUCLEOTIDE SEQUENCE [LARGE SCALE GENOMIC DNA]</scope>
    <source>
        <strain evidence="3 4">L9</strain>
    </source>
</reference>
<dbReference type="InterPro" id="IPR014258">
    <property type="entry name" value="CAP_domain_YkwD-like"/>
</dbReference>
<organism evidence="3 4">
    <name type="scientific">Ornithinibacillus caprae</name>
    <dbReference type="NCBI Taxonomy" id="2678566"/>
    <lineage>
        <taxon>Bacteria</taxon>
        <taxon>Bacillati</taxon>
        <taxon>Bacillota</taxon>
        <taxon>Bacilli</taxon>
        <taxon>Bacillales</taxon>
        <taxon>Bacillaceae</taxon>
        <taxon>Ornithinibacillus</taxon>
    </lineage>
</organism>
<dbReference type="PANTHER" id="PTHR31157">
    <property type="entry name" value="SCP DOMAIN-CONTAINING PROTEIN"/>
    <property type="match status" value="1"/>
</dbReference>
<dbReference type="CDD" id="cd05379">
    <property type="entry name" value="CAP_bacterial"/>
    <property type="match status" value="1"/>
</dbReference>
<feature type="domain" description="SCP" evidence="2">
    <location>
        <begin position="150"/>
        <end position="261"/>
    </location>
</feature>
<dbReference type="InterPro" id="IPR014044">
    <property type="entry name" value="CAP_dom"/>
</dbReference>
<dbReference type="Proteomes" id="UP000469125">
    <property type="component" value="Unassembled WGS sequence"/>
</dbReference>
<dbReference type="EMBL" id="WOCA01000004">
    <property type="protein sequence ID" value="MUK88284.1"/>
    <property type="molecule type" value="Genomic_DNA"/>
</dbReference>
<accession>A0A6N8FJ24</accession>
<protein>
    <submittedName>
        <fullName evidence="3">SCP-like extracellular protein</fullName>
    </submittedName>
</protein>
<dbReference type="Pfam" id="PF00188">
    <property type="entry name" value="CAP"/>
    <property type="match status" value="1"/>
</dbReference>